<evidence type="ECO:0000256" key="3">
    <source>
        <dbReference type="ARBA" id="ARBA00022473"/>
    </source>
</evidence>
<keyword evidence="16" id="KW-1185">Reference proteome</keyword>
<keyword evidence="11" id="KW-0472">Membrane</keyword>
<keyword evidence="4" id="KW-1003">Cell membrane</keyword>
<dbReference type="PANTHER" id="PTHR24416:SF317">
    <property type="entry name" value="MUSCLE, SKELETAL RECEPTOR TYROSINE-PROTEIN KINASE"/>
    <property type="match status" value="1"/>
</dbReference>
<sequence length="310" mass="34426">MAPESLLYGRFTVETDVWSYGVLLWELYTYSLQPYYGCTNEQVLKLILQGVQLSPISSCPPPVQEVMRSCWSSNPCNRPSFATIKENLATIHRTYDLEGFEASLDGRDYREEVVDFSYDLSRDDTTVEPQRSPLHRMDSMDATSSTLNSTFKGYPESVDTQISQLPDYQLDGTGSDLDLDIYSSNFQGTPDSAGSQPSPLIPLENVSFAGDLQAPKDPQVAVADDFQAMGNQKMSVDLQNDQTVVLHSHISADVKMDQAEFYGYAVPKYCSELPGQLNNETHGSGRSVRPKTNVYNGNNYQNASIGSDEV</sequence>
<keyword evidence="13" id="KW-0325">Glycoprotein</keyword>
<dbReference type="GeneID" id="108677025"/>
<dbReference type="GO" id="GO:0043235">
    <property type="term" value="C:receptor complex"/>
    <property type="evidence" value="ECO:0007669"/>
    <property type="project" value="TreeGrafter"/>
</dbReference>
<dbReference type="GO" id="GO:0004714">
    <property type="term" value="F:transmembrane receptor protein tyrosine kinase activity"/>
    <property type="evidence" value="ECO:0007669"/>
    <property type="project" value="TreeGrafter"/>
</dbReference>
<feature type="compositionally biased region" description="Polar residues" evidence="14">
    <location>
        <begin position="293"/>
        <end position="310"/>
    </location>
</feature>
<evidence type="ECO:0000313" key="16">
    <source>
        <dbReference type="Proteomes" id="UP000694843"/>
    </source>
</evidence>
<dbReference type="InterPro" id="IPR000719">
    <property type="entry name" value="Prot_kinase_dom"/>
</dbReference>
<keyword evidence="17" id="KW-0808">Transferase</keyword>
<keyword evidence="9" id="KW-0067">ATP-binding</keyword>
<keyword evidence="7" id="KW-0732">Signal</keyword>
<evidence type="ECO:0000256" key="6">
    <source>
        <dbReference type="ARBA" id="ARBA00022692"/>
    </source>
</evidence>
<keyword evidence="6" id="KW-0812">Transmembrane</keyword>
<keyword evidence="8" id="KW-0547">Nucleotide-binding</keyword>
<feature type="domain" description="Protein kinase" evidence="15">
    <location>
        <begin position="1"/>
        <end position="95"/>
    </location>
</feature>
<dbReference type="SMART" id="SM00219">
    <property type="entry name" value="TyrKc"/>
    <property type="match status" value="1"/>
</dbReference>
<evidence type="ECO:0000256" key="9">
    <source>
        <dbReference type="ARBA" id="ARBA00022840"/>
    </source>
</evidence>
<gene>
    <name evidence="17" type="primary">LOC108677025</name>
</gene>
<reference evidence="17" key="1">
    <citation type="submission" date="2025-08" db="UniProtKB">
        <authorList>
            <consortium name="RefSeq"/>
        </authorList>
    </citation>
    <scope>IDENTIFICATION</scope>
    <source>
        <tissue evidence="17">Whole organism</tissue>
    </source>
</reference>
<dbReference type="InterPro" id="IPR001245">
    <property type="entry name" value="Ser-Thr/Tyr_kinase_cat_dom"/>
</dbReference>
<evidence type="ECO:0000313" key="17">
    <source>
        <dbReference type="RefSeq" id="XP_018020664.1"/>
    </source>
</evidence>
<keyword evidence="3" id="KW-0217">Developmental protein</keyword>
<evidence type="ECO:0000256" key="10">
    <source>
        <dbReference type="ARBA" id="ARBA00022989"/>
    </source>
</evidence>
<dbReference type="InterPro" id="IPR011009">
    <property type="entry name" value="Kinase-like_dom_sf"/>
</dbReference>
<keyword evidence="5" id="KW-0597">Phosphoprotein</keyword>
<dbReference type="PRINTS" id="PR00109">
    <property type="entry name" value="TYRKINASE"/>
</dbReference>
<dbReference type="Pfam" id="PF07714">
    <property type="entry name" value="PK_Tyr_Ser-Thr"/>
    <property type="match status" value="1"/>
</dbReference>
<name>A0A8B7P3G9_HYAAZ</name>
<evidence type="ECO:0000256" key="8">
    <source>
        <dbReference type="ARBA" id="ARBA00022741"/>
    </source>
</evidence>
<organism evidence="16 17">
    <name type="scientific">Hyalella azteca</name>
    <name type="common">Amphipod</name>
    <dbReference type="NCBI Taxonomy" id="294128"/>
    <lineage>
        <taxon>Eukaryota</taxon>
        <taxon>Metazoa</taxon>
        <taxon>Ecdysozoa</taxon>
        <taxon>Arthropoda</taxon>
        <taxon>Crustacea</taxon>
        <taxon>Multicrustacea</taxon>
        <taxon>Malacostraca</taxon>
        <taxon>Eumalacostraca</taxon>
        <taxon>Peracarida</taxon>
        <taxon>Amphipoda</taxon>
        <taxon>Senticaudata</taxon>
        <taxon>Talitrida</taxon>
        <taxon>Talitroidea</taxon>
        <taxon>Hyalellidae</taxon>
        <taxon>Hyalella</taxon>
    </lineage>
</organism>
<dbReference type="OrthoDB" id="535945at2759"/>
<keyword evidence="12" id="KW-0675">Receptor</keyword>
<dbReference type="RefSeq" id="XP_018020664.1">
    <property type="nucleotide sequence ID" value="XM_018165175.2"/>
</dbReference>
<dbReference type="InterPro" id="IPR050122">
    <property type="entry name" value="RTK"/>
</dbReference>
<dbReference type="PANTHER" id="PTHR24416">
    <property type="entry name" value="TYROSINE-PROTEIN KINASE RECEPTOR"/>
    <property type="match status" value="1"/>
</dbReference>
<comment type="subcellular location">
    <subcellularLocation>
        <location evidence="1">Cell membrane</location>
        <topology evidence="1">Single-pass membrane protein</topology>
    </subcellularLocation>
    <subcellularLocation>
        <location evidence="2">Membrane</location>
        <topology evidence="2">Single-pass type I membrane protein</topology>
    </subcellularLocation>
</comment>
<evidence type="ECO:0000256" key="2">
    <source>
        <dbReference type="ARBA" id="ARBA00004479"/>
    </source>
</evidence>
<evidence type="ECO:0000256" key="12">
    <source>
        <dbReference type="ARBA" id="ARBA00023170"/>
    </source>
</evidence>
<dbReference type="PROSITE" id="PS50011">
    <property type="entry name" value="PROTEIN_KINASE_DOM"/>
    <property type="match status" value="1"/>
</dbReference>
<keyword evidence="10" id="KW-1133">Transmembrane helix</keyword>
<protein>
    <submittedName>
        <fullName evidence="17">Tyrosine-protein kinase ABL2</fullName>
    </submittedName>
</protein>
<evidence type="ECO:0000256" key="14">
    <source>
        <dbReference type="SAM" id="MobiDB-lite"/>
    </source>
</evidence>
<evidence type="ECO:0000256" key="11">
    <source>
        <dbReference type="ARBA" id="ARBA00023136"/>
    </source>
</evidence>
<accession>A0A8B7P3G9</accession>
<dbReference type="GO" id="GO:0017147">
    <property type="term" value="F:Wnt-protein binding"/>
    <property type="evidence" value="ECO:0007669"/>
    <property type="project" value="TreeGrafter"/>
</dbReference>
<dbReference type="GO" id="GO:0005524">
    <property type="term" value="F:ATP binding"/>
    <property type="evidence" value="ECO:0007669"/>
    <property type="project" value="UniProtKB-KW"/>
</dbReference>
<proteinExistence type="predicted"/>
<dbReference type="KEGG" id="hazt:108677025"/>
<evidence type="ECO:0000256" key="4">
    <source>
        <dbReference type="ARBA" id="ARBA00022475"/>
    </source>
</evidence>
<dbReference type="AlphaFoldDB" id="A0A8B7P3G9"/>
<dbReference type="Proteomes" id="UP000694843">
    <property type="component" value="Unplaced"/>
</dbReference>
<evidence type="ECO:0000256" key="13">
    <source>
        <dbReference type="ARBA" id="ARBA00023180"/>
    </source>
</evidence>
<feature type="region of interest" description="Disordered" evidence="14">
    <location>
        <begin position="277"/>
        <end position="310"/>
    </location>
</feature>
<dbReference type="SUPFAM" id="SSF56112">
    <property type="entry name" value="Protein kinase-like (PK-like)"/>
    <property type="match status" value="1"/>
</dbReference>
<keyword evidence="17" id="KW-0418">Kinase</keyword>
<dbReference type="GO" id="GO:0007169">
    <property type="term" value="P:cell surface receptor protein tyrosine kinase signaling pathway"/>
    <property type="evidence" value="ECO:0007669"/>
    <property type="project" value="TreeGrafter"/>
</dbReference>
<dbReference type="GO" id="GO:0005886">
    <property type="term" value="C:plasma membrane"/>
    <property type="evidence" value="ECO:0007669"/>
    <property type="project" value="UniProtKB-SubCell"/>
</dbReference>
<evidence type="ECO:0000259" key="15">
    <source>
        <dbReference type="PROSITE" id="PS50011"/>
    </source>
</evidence>
<evidence type="ECO:0000256" key="5">
    <source>
        <dbReference type="ARBA" id="ARBA00022553"/>
    </source>
</evidence>
<evidence type="ECO:0000256" key="1">
    <source>
        <dbReference type="ARBA" id="ARBA00004162"/>
    </source>
</evidence>
<evidence type="ECO:0000256" key="7">
    <source>
        <dbReference type="ARBA" id="ARBA00022729"/>
    </source>
</evidence>
<dbReference type="InterPro" id="IPR020635">
    <property type="entry name" value="Tyr_kinase_cat_dom"/>
</dbReference>
<dbReference type="Gene3D" id="1.10.510.10">
    <property type="entry name" value="Transferase(Phosphotransferase) domain 1"/>
    <property type="match status" value="1"/>
</dbReference>